<accession>A0ABS8EV48</accession>
<dbReference type="InterPro" id="IPR044946">
    <property type="entry name" value="Restrct_endonuc_typeI_TRD_sf"/>
</dbReference>
<comment type="similarity">
    <text evidence="1">Belongs to the type-I restriction system S methylase family.</text>
</comment>
<reference evidence="5 6" key="1">
    <citation type="submission" date="2021-10" db="EMBL/GenBank/DDBJ databases">
        <title>Anaerobic single-cell dispensing facilitates the cultivation of human gut bacteria.</title>
        <authorList>
            <person name="Afrizal A."/>
        </authorList>
    </citation>
    <scope>NUCLEOTIDE SEQUENCE [LARGE SCALE GENOMIC DNA]</scope>
    <source>
        <strain evidence="5 6">CLA-AA-H246</strain>
    </source>
</reference>
<feature type="domain" description="Type I restriction modification DNA specificity" evidence="4">
    <location>
        <begin position="16"/>
        <end position="165"/>
    </location>
</feature>
<keyword evidence="2" id="KW-0680">Restriction system</keyword>
<keyword evidence="5" id="KW-0255">Endonuclease</keyword>
<dbReference type="GO" id="GO:0016787">
    <property type="term" value="F:hydrolase activity"/>
    <property type="evidence" value="ECO:0007669"/>
    <property type="project" value="UniProtKB-KW"/>
</dbReference>
<dbReference type="SUPFAM" id="SSF116734">
    <property type="entry name" value="DNA methylase specificity domain"/>
    <property type="match status" value="2"/>
</dbReference>
<gene>
    <name evidence="5" type="ORF">LKD42_07355</name>
</gene>
<dbReference type="Gene3D" id="3.90.220.20">
    <property type="entry name" value="DNA methylase specificity domains"/>
    <property type="match status" value="2"/>
</dbReference>
<dbReference type="GO" id="GO:0004519">
    <property type="term" value="F:endonuclease activity"/>
    <property type="evidence" value="ECO:0007669"/>
    <property type="project" value="UniProtKB-KW"/>
</dbReference>
<evidence type="ECO:0000313" key="6">
    <source>
        <dbReference type="Proteomes" id="UP001299235"/>
    </source>
</evidence>
<evidence type="ECO:0000256" key="2">
    <source>
        <dbReference type="ARBA" id="ARBA00022747"/>
    </source>
</evidence>
<dbReference type="InterPro" id="IPR052021">
    <property type="entry name" value="Type-I_RS_S_subunit"/>
</dbReference>
<dbReference type="InterPro" id="IPR000055">
    <property type="entry name" value="Restrct_endonuc_typeI_TRD"/>
</dbReference>
<organism evidence="5 6">
    <name type="scientific">Hominisplanchenecus faecis</name>
    <dbReference type="NCBI Taxonomy" id="2885351"/>
    <lineage>
        <taxon>Bacteria</taxon>
        <taxon>Bacillati</taxon>
        <taxon>Bacillota</taxon>
        <taxon>Clostridia</taxon>
        <taxon>Lachnospirales</taxon>
        <taxon>Lachnospiraceae</taxon>
        <taxon>Hominisplanchenecus</taxon>
    </lineage>
</organism>
<dbReference type="PANTHER" id="PTHR30408">
    <property type="entry name" value="TYPE-1 RESTRICTION ENZYME ECOKI SPECIFICITY PROTEIN"/>
    <property type="match status" value="1"/>
</dbReference>
<comment type="caution">
    <text evidence="5">The sequence shown here is derived from an EMBL/GenBank/DDBJ whole genome shotgun (WGS) entry which is preliminary data.</text>
</comment>
<dbReference type="EC" id="3.1.21.-" evidence="5"/>
<dbReference type="Pfam" id="PF01420">
    <property type="entry name" value="Methylase_S"/>
    <property type="match status" value="2"/>
</dbReference>
<evidence type="ECO:0000313" key="5">
    <source>
        <dbReference type="EMBL" id="MCC2149071.1"/>
    </source>
</evidence>
<keyword evidence="5" id="KW-0540">Nuclease</keyword>
<dbReference type="EMBL" id="JAJEQE010000020">
    <property type="protein sequence ID" value="MCC2149071.1"/>
    <property type="molecule type" value="Genomic_DNA"/>
</dbReference>
<keyword evidence="3" id="KW-0238">DNA-binding</keyword>
<keyword evidence="5" id="KW-0378">Hydrolase</keyword>
<keyword evidence="6" id="KW-1185">Reference proteome</keyword>
<dbReference type="Proteomes" id="UP001299235">
    <property type="component" value="Unassembled WGS sequence"/>
</dbReference>
<evidence type="ECO:0000259" key="4">
    <source>
        <dbReference type="Pfam" id="PF01420"/>
    </source>
</evidence>
<evidence type="ECO:0000256" key="3">
    <source>
        <dbReference type="ARBA" id="ARBA00023125"/>
    </source>
</evidence>
<feature type="domain" description="Type I restriction modification DNA specificity" evidence="4">
    <location>
        <begin position="185"/>
        <end position="367"/>
    </location>
</feature>
<dbReference type="PANTHER" id="PTHR30408:SF12">
    <property type="entry name" value="TYPE I RESTRICTION ENZYME MJAVIII SPECIFICITY SUBUNIT"/>
    <property type="match status" value="1"/>
</dbReference>
<proteinExistence type="inferred from homology"/>
<dbReference type="RefSeq" id="WP_248835282.1">
    <property type="nucleotide sequence ID" value="NZ_JAJEQE010000020.1"/>
</dbReference>
<name>A0ABS8EV48_9FIRM</name>
<sequence>MKVRLGDYIQEYSVKNKDDENISVYSVTNTKGFCKDYFGKEVASKDKTTYKIVPYGYFAYNPSRINVGSVDWQRKEKKVIVSPLYNVFSVSPNLERQYLYYYLKSDFVLQRIKAVATGSVRDNLKLSMLYEFPIELPKLENQRKIVKILDKVSDVVEKKEQELEQLDTFVKSRFVELFGDPIKNPKGWEVVKLSECLERIDNGKSFTCDSNAREGVFPAILKLSAATYGDYRPYENKALLDEKQFVESVEVHRGDLLFTRKNTPDLVGMAAYVFETPEKLMMPDLIFRLVTNERMTPTFLWQLINNREFRPAIQGISGGSAKSMSNISKERLKNIEVICPPISEQKKLEGVLEQVDKLKSKIQKSLEETQLLFDSLMQKYFG</sequence>
<evidence type="ECO:0000256" key="1">
    <source>
        <dbReference type="ARBA" id="ARBA00010923"/>
    </source>
</evidence>
<protein>
    <submittedName>
        <fullName evidence="5">Restriction endonuclease subunit S</fullName>
        <ecNumber evidence="5">3.1.21.-</ecNumber>
    </submittedName>
</protein>